<dbReference type="Proteomes" id="UP000714275">
    <property type="component" value="Unassembled WGS sequence"/>
</dbReference>
<name>A0A9P6ZWN0_9AGAM</name>
<protein>
    <submittedName>
        <fullName evidence="2">Uncharacterized protein</fullName>
    </submittedName>
</protein>
<evidence type="ECO:0000313" key="2">
    <source>
        <dbReference type="EMBL" id="KAG1777778.1"/>
    </source>
</evidence>
<dbReference type="OrthoDB" id="2355984at2759"/>
<dbReference type="EMBL" id="JABBWD010000019">
    <property type="protein sequence ID" value="KAG1777778.1"/>
    <property type="molecule type" value="Genomic_DNA"/>
</dbReference>
<gene>
    <name evidence="2" type="ORF">EV702DRAFT_1222703</name>
</gene>
<dbReference type="AlphaFoldDB" id="A0A9P6ZWN0"/>
<accession>A0A9P6ZWN0</accession>
<proteinExistence type="predicted"/>
<feature type="region of interest" description="Disordered" evidence="1">
    <location>
        <begin position="62"/>
        <end position="91"/>
    </location>
</feature>
<keyword evidence="3" id="KW-1185">Reference proteome</keyword>
<feature type="compositionally biased region" description="Basic and acidic residues" evidence="1">
    <location>
        <begin position="78"/>
        <end position="91"/>
    </location>
</feature>
<reference evidence="2" key="1">
    <citation type="journal article" date="2020" name="New Phytol.">
        <title>Comparative genomics reveals dynamic genome evolution in host specialist ectomycorrhizal fungi.</title>
        <authorList>
            <person name="Lofgren L.A."/>
            <person name="Nguyen N.H."/>
            <person name="Vilgalys R."/>
            <person name="Ruytinx J."/>
            <person name="Liao H.L."/>
            <person name="Branco S."/>
            <person name="Kuo A."/>
            <person name="LaButti K."/>
            <person name="Lipzen A."/>
            <person name="Andreopoulos W."/>
            <person name="Pangilinan J."/>
            <person name="Riley R."/>
            <person name="Hundley H."/>
            <person name="Na H."/>
            <person name="Barry K."/>
            <person name="Grigoriev I.V."/>
            <person name="Stajich J.E."/>
            <person name="Kennedy P.G."/>
        </authorList>
    </citation>
    <scope>NUCLEOTIDE SEQUENCE</scope>
    <source>
        <strain evidence="2">DOB743</strain>
    </source>
</reference>
<evidence type="ECO:0000256" key="1">
    <source>
        <dbReference type="SAM" id="MobiDB-lite"/>
    </source>
</evidence>
<sequence>MVKSCLAFVDDYRNDRLTKVEALIDIIIDTVAGVFANTPGRRVATVVEPYATMLDRWDSEKARASERSAGRFPLPEGNRSREGHAERGEPARKCTKLDFSFLGQLKPLSANLERTNEILANWSQDQKEVLRRLMYHSFVPEFHESVWAEIIAGRCIDLGIVHTIIATSRAVKQHTETVGKMEICHGTEVATMKIATESKWIAAWNRAARALSIFAQSDKAAHGRQIILFDKAVRNRVGSSRRYKLCDFGVFQDIHRMAMFFHPL</sequence>
<comment type="caution">
    <text evidence="2">The sequence shown here is derived from an EMBL/GenBank/DDBJ whole genome shotgun (WGS) entry which is preliminary data.</text>
</comment>
<organism evidence="2 3">
    <name type="scientific">Suillus placidus</name>
    <dbReference type="NCBI Taxonomy" id="48579"/>
    <lineage>
        <taxon>Eukaryota</taxon>
        <taxon>Fungi</taxon>
        <taxon>Dikarya</taxon>
        <taxon>Basidiomycota</taxon>
        <taxon>Agaricomycotina</taxon>
        <taxon>Agaricomycetes</taxon>
        <taxon>Agaricomycetidae</taxon>
        <taxon>Boletales</taxon>
        <taxon>Suillineae</taxon>
        <taxon>Suillaceae</taxon>
        <taxon>Suillus</taxon>
    </lineage>
</organism>
<evidence type="ECO:0000313" key="3">
    <source>
        <dbReference type="Proteomes" id="UP000714275"/>
    </source>
</evidence>